<name>A0A8T0WPC3_PANVG</name>
<proteinExistence type="predicted"/>
<dbReference type="EMBL" id="CM029039">
    <property type="protein sequence ID" value="KAG2646493.1"/>
    <property type="molecule type" value="Genomic_DNA"/>
</dbReference>
<dbReference type="Proteomes" id="UP000823388">
    <property type="component" value="Chromosome 2K"/>
</dbReference>
<keyword evidence="4" id="KW-1185">Reference proteome</keyword>
<evidence type="ECO:0000256" key="2">
    <source>
        <dbReference type="SAM" id="Phobius"/>
    </source>
</evidence>
<comment type="caution">
    <text evidence="3">The sequence shown here is derived from an EMBL/GenBank/DDBJ whole genome shotgun (WGS) entry which is preliminary data.</text>
</comment>
<feature type="region of interest" description="Disordered" evidence="1">
    <location>
        <begin position="116"/>
        <end position="135"/>
    </location>
</feature>
<gene>
    <name evidence="3" type="ORF">PVAP13_2KG513900</name>
</gene>
<evidence type="ECO:0000313" key="4">
    <source>
        <dbReference type="Proteomes" id="UP000823388"/>
    </source>
</evidence>
<protein>
    <submittedName>
        <fullName evidence="3">Uncharacterized protein</fullName>
    </submittedName>
</protein>
<keyword evidence="2" id="KW-0472">Membrane</keyword>
<keyword evidence="2" id="KW-1133">Transmembrane helix</keyword>
<accession>A0A8T0WPC3</accession>
<reference evidence="3" key="1">
    <citation type="submission" date="2020-05" db="EMBL/GenBank/DDBJ databases">
        <title>WGS assembly of Panicum virgatum.</title>
        <authorList>
            <person name="Lovell J.T."/>
            <person name="Jenkins J."/>
            <person name="Shu S."/>
            <person name="Juenger T.E."/>
            <person name="Schmutz J."/>
        </authorList>
    </citation>
    <scope>NUCLEOTIDE SEQUENCE</scope>
    <source>
        <strain evidence="3">AP13</strain>
    </source>
</reference>
<sequence length="273" mass="29321">MALSNARCNNAASLARFRNQKRSTKFAGIELFPIKSTRSYGCEFHLKASSSSLSPSARIGHRENTRRLQPLAAAWPRSTHPSPRAYTMLQPQLLGPPRLSLADPVSTAISCNCGAAHGGGRRRRAKPKPIAFPPKPVRRLVSTSLRRLLPRPRPLTIVLPGGGGGGGWFRLGRRRKTPAEDLAVVALSLALGGDRLAALAEAWNASGLGQALGVWAAVMGRGRRTRRGGLRRLATFLLGVAFCALVCHLRGASLLDGLQKSGGGRKLVRIFLH</sequence>
<evidence type="ECO:0000313" key="3">
    <source>
        <dbReference type="EMBL" id="KAG2646493.1"/>
    </source>
</evidence>
<keyword evidence="2" id="KW-0812">Transmembrane</keyword>
<dbReference type="AlphaFoldDB" id="A0A8T0WPC3"/>
<organism evidence="3 4">
    <name type="scientific">Panicum virgatum</name>
    <name type="common">Blackwell switchgrass</name>
    <dbReference type="NCBI Taxonomy" id="38727"/>
    <lineage>
        <taxon>Eukaryota</taxon>
        <taxon>Viridiplantae</taxon>
        <taxon>Streptophyta</taxon>
        <taxon>Embryophyta</taxon>
        <taxon>Tracheophyta</taxon>
        <taxon>Spermatophyta</taxon>
        <taxon>Magnoliopsida</taxon>
        <taxon>Liliopsida</taxon>
        <taxon>Poales</taxon>
        <taxon>Poaceae</taxon>
        <taxon>PACMAD clade</taxon>
        <taxon>Panicoideae</taxon>
        <taxon>Panicodae</taxon>
        <taxon>Paniceae</taxon>
        <taxon>Panicinae</taxon>
        <taxon>Panicum</taxon>
        <taxon>Panicum sect. Hiantes</taxon>
    </lineage>
</organism>
<evidence type="ECO:0000256" key="1">
    <source>
        <dbReference type="SAM" id="MobiDB-lite"/>
    </source>
</evidence>
<feature type="transmembrane region" description="Helical" evidence="2">
    <location>
        <begin position="233"/>
        <end position="251"/>
    </location>
</feature>